<dbReference type="InterPro" id="IPR014716">
    <property type="entry name" value="Fibrinogen_a/b/g_C_1"/>
</dbReference>
<feature type="domain" description="Fibrinogen C-terminal" evidence="1">
    <location>
        <begin position="99"/>
        <end position="319"/>
    </location>
</feature>
<dbReference type="Gene3D" id="4.10.530.10">
    <property type="entry name" value="Gamma-fibrinogen Carboxyl Terminal Fragment, domain 2"/>
    <property type="match status" value="1"/>
</dbReference>
<dbReference type="SMART" id="SM00186">
    <property type="entry name" value="FBG"/>
    <property type="match status" value="1"/>
</dbReference>
<evidence type="ECO:0000313" key="3">
    <source>
        <dbReference type="Proteomes" id="UP001347796"/>
    </source>
</evidence>
<dbReference type="InterPro" id="IPR002181">
    <property type="entry name" value="Fibrinogen_a/b/g_C_dom"/>
</dbReference>
<dbReference type="InterPro" id="IPR036056">
    <property type="entry name" value="Fibrinogen-like_C"/>
</dbReference>
<comment type="caution">
    <text evidence="2">The sequence shown here is derived from an EMBL/GenBank/DDBJ whole genome shotgun (WGS) entry which is preliminary data.</text>
</comment>
<dbReference type="InterPro" id="IPR050373">
    <property type="entry name" value="Fibrinogen_C-term_domain"/>
</dbReference>
<proteinExistence type="predicted"/>
<sequence length="319" mass="36818">MFHTSFQQTSILYDTCDETEQLFTETSHSTIQCGFTCLRNDKCRRMLVCEDDYTVQCTYYYDGDYCVYEDDSSKCTCYKQLKACTDGKNCTCPLGYYGDTCDHIITDCSHGFQIGMETHKYKLTTIKPPGEPYPYKVICQLHGMGWTKIMSRENKCNISNFNRNWTDYEEGFGHVQGTYWLGLKKIYKLLQGRPENNLNVLVYYGHPTNYKMCTIYYDNMALGNASTNYWINLDKVASWSNPFCGDSLLSAPSIKGRPFSTYDHDSTSYKCPTRLAGGWWYADDPDCLEANINGRNNELNWVSNLTGKIFKIQMSIKFN</sequence>
<reference evidence="2 3" key="1">
    <citation type="submission" date="2024-01" db="EMBL/GenBank/DDBJ databases">
        <title>The genome of the rayed Mediterranean limpet Patella caerulea (Linnaeus, 1758).</title>
        <authorList>
            <person name="Anh-Thu Weber A."/>
            <person name="Halstead-Nussloch G."/>
        </authorList>
    </citation>
    <scope>NUCLEOTIDE SEQUENCE [LARGE SCALE GENOMIC DNA]</scope>
    <source>
        <strain evidence="2">AATW-2023a</strain>
        <tissue evidence="2">Whole specimen</tissue>
    </source>
</reference>
<dbReference type="Pfam" id="PF00147">
    <property type="entry name" value="Fibrinogen_C"/>
    <property type="match status" value="1"/>
</dbReference>
<dbReference type="InterPro" id="IPR000742">
    <property type="entry name" value="EGF"/>
</dbReference>
<keyword evidence="3" id="KW-1185">Reference proteome</keyword>
<dbReference type="SUPFAM" id="SSF56496">
    <property type="entry name" value="Fibrinogen C-terminal domain-like"/>
    <property type="match status" value="1"/>
</dbReference>
<protein>
    <recommendedName>
        <fullName evidence="1">Fibrinogen C-terminal domain-containing protein</fullName>
    </recommendedName>
</protein>
<evidence type="ECO:0000259" key="1">
    <source>
        <dbReference type="PROSITE" id="PS51406"/>
    </source>
</evidence>
<evidence type="ECO:0000313" key="2">
    <source>
        <dbReference type="EMBL" id="KAK6192353.1"/>
    </source>
</evidence>
<dbReference type="PROSITE" id="PS51406">
    <property type="entry name" value="FIBRINOGEN_C_2"/>
    <property type="match status" value="1"/>
</dbReference>
<dbReference type="PANTHER" id="PTHR19143">
    <property type="entry name" value="FIBRINOGEN/TENASCIN/ANGIOPOEITIN"/>
    <property type="match status" value="1"/>
</dbReference>
<dbReference type="AlphaFoldDB" id="A0AAN8K3R9"/>
<dbReference type="EMBL" id="JAZGQO010000002">
    <property type="protein sequence ID" value="KAK6192353.1"/>
    <property type="molecule type" value="Genomic_DNA"/>
</dbReference>
<accession>A0AAN8K3R9</accession>
<dbReference type="Gene3D" id="3.90.215.10">
    <property type="entry name" value="Gamma Fibrinogen, chain A, domain 1"/>
    <property type="match status" value="1"/>
</dbReference>
<organism evidence="2 3">
    <name type="scientific">Patella caerulea</name>
    <name type="common">Rayed Mediterranean limpet</name>
    <dbReference type="NCBI Taxonomy" id="87958"/>
    <lineage>
        <taxon>Eukaryota</taxon>
        <taxon>Metazoa</taxon>
        <taxon>Spiralia</taxon>
        <taxon>Lophotrochozoa</taxon>
        <taxon>Mollusca</taxon>
        <taxon>Gastropoda</taxon>
        <taxon>Patellogastropoda</taxon>
        <taxon>Patelloidea</taxon>
        <taxon>Patellidae</taxon>
        <taxon>Patella</taxon>
    </lineage>
</organism>
<dbReference type="PROSITE" id="PS00022">
    <property type="entry name" value="EGF_1"/>
    <property type="match status" value="1"/>
</dbReference>
<dbReference type="Proteomes" id="UP001347796">
    <property type="component" value="Unassembled WGS sequence"/>
</dbReference>
<dbReference type="PROSITE" id="PS01186">
    <property type="entry name" value="EGF_2"/>
    <property type="match status" value="1"/>
</dbReference>
<name>A0AAN8K3R9_PATCE</name>
<gene>
    <name evidence="2" type="ORF">SNE40_003833</name>
</gene>